<dbReference type="SUPFAM" id="SSF49464">
    <property type="entry name" value="Carboxypeptidase regulatory domain-like"/>
    <property type="match status" value="1"/>
</dbReference>
<evidence type="ECO:0000259" key="5">
    <source>
        <dbReference type="Pfam" id="PF14905"/>
    </source>
</evidence>
<dbReference type="Pfam" id="PF14905">
    <property type="entry name" value="OMP_b-brl_3"/>
    <property type="match status" value="1"/>
</dbReference>
<reference evidence="6 7" key="1">
    <citation type="submission" date="2024-03" db="EMBL/GenBank/DDBJ databases">
        <title>Aquirufa genome sequencing.</title>
        <authorList>
            <person name="Pitt A."/>
            <person name="Hahn M.W."/>
        </authorList>
    </citation>
    <scope>NUCLEOTIDE SEQUENCE [LARGE SCALE GENOMIC DNA]</scope>
    <source>
        <strain evidence="6 7">HETE-83D</strain>
    </source>
</reference>
<comment type="caution">
    <text evidence="6">The sequence shown here is derived from an EMBL/GenBank/DDBJ whole genome shotgun (WGS) entry which is preliminary data.</text>
</comment>
<dbReference type="InterPro" id="IPR037066">
    <property type="entry name" value="Plug_dom_sf"/>
</dbReference>
<dbReference type="EMBL" id="JBBKXX010000002">
    <property type="protein sequence ID" value="MFD3408236.1"/>
    <property type="molecule type" value="Genomic_DNA"/>
</dbReference>
<dbReference type="RefSeq" id="WP_377980639.1">
    <property type="nucleotide sequence ID" value="NZ_JBBKXX010000002.1"/>
</dbReference>
<dbReference type="InterPro" id="IPR036942">
    <property type="entry name" value="Beta-barrel_TonB_sf"/>
</dbReference>
<evidence type="ECO:0000313" key="6">
    <source>
        <dbReference type="EMBL" id="MFD3408236.1"/>
    </source>
</evidence>
<feature type="domain" description="TonB-dependent receptor plug" evidence="4">
    <location>
        <begin position="152"/>
        <end position="242"/>
    </location>
</feature>
<keyword evidence="2" id="KW-0472">Membrane</keyword>
<evidence type="ECO:0000256" key="3">
    <source>
        <dbReference type="ARBA" id="ARBA00023237"/>
    </source>
</evidence>
<dbReference type="Gene3D" id="2.40.170.20">
    <property type="entry name" value="TonB-dependent receptor, beta-barrel domain"/>
    <property type="match status" value="1"/>
</dbReference>
<dbReference type="Gene3D" id="2.170.130.10">
    <property type="entry name" value="TonB-dependent receptor, plug domain"/>
    <property type="match status" value="1"/>
</dbReference>
<sequence length="845" mass="94604">MIKSRQLLFHTNSIMNSLKHQFILLLLPLFSFAQVQVSGVVKSSKETLVGVTVWLKNPSTGKNQGASTDIDGKFTFANVAPGTYSLSSSYVGFKEYSNPAFKVGSEPVVVTIELEEDSKLLADVVVKTVAKKETATALINTLKSSFIVADGLSIESIKKTPDRNVSDALKRVSGVTIQNDKFVLVRGLADRYNSALLNKTQLPSTEPDRRAFSFDIIPTSLIDNIIINKGAAANLPGDFAGGLVQITTKEVSGDFASASLGVSYGSLSTFKDFKLIESIEFPSTFPSTNAFRISGNGDKRAYTKLIATPGITESSSLPNFNGSVAFGVKRNNWNVLFSSTARNTFSSSTTERIDYLSSTDLAYKYKDINFSQTKSLSGLLNVVYLGQNRYSWKTLANYQTEDYFLNRTGENYDNVQNIYSNSSNAIRKMVVNTQFDAKIKTWDFNIGYNLMLRDQPDYRVNPTASYLNSGNPYLTAWRDTYRFWSVMDENAGNAAINKSLGDFKVGAGYLKKYRNFKARVFRYETIDMLGEVTNNTDRYTADFDLANGFVMYEKEMGLFKLNTGLRTEYNLFNIATADFSGQKVNVEREYLDLLPSLNLTYSATEKTKWRTSLSKTLARPEFREVANFAYYDFVRNAQLLGNKDLEKSDIYNIDFKWELYPKAGEIFSVGVFGKKFIKPIEQIVADGSVPSNLALTYTNPPSALVYGLEMEFRKAINSWLDLYSNMALIQSEVEVQGVKRQLQGQSNYALNGGLNFHKGNNTINLTYNRVGDRIASVGFQGYPDIFENSRDVIDIVFLRKFNKGEIKLAVSDILAQPTTFYQKPSRDLIKTNNETSVSLTVNYNF</sequence>
<dbReference type="SUPFAM" id="SSF56935">
    <property type="entry name" value="Porins"/>
    <property type="match status" value="1"/>
</dbReference>
<protein>
    <submittedName>
        <fullName evidence="6">Outer membrane beta-barrel protein</fullName>
    </submittedName>
</protein>
<dbReference type="InterPro" id="IPR012910">
    <property type="entry name" value="Plug_dom"/>
</dbReference>
<name>A0ABW6DR98_9BACT</name>
<evidence type="ECO:0000313" key="7">
    <source>
        <dbReference type="Proteomes" id="UP001598019"/>
    </source>
</evidence>
<keyword evidence="3" id="KW-0998">Cell outer membrane</keyword>
<evidence type="ECO:0000256" key="2">
    <source>
        <dbReference type="ARBA" id="ARBA00023136"/>
    </source>
</evidence>
<dbReference type="Pfam" id="PF13620">
    <property type="entry name" value="CarboxypepD_reg"/>
    <property type="match status" value="1"/>
</dbReference>
<evidence type="ECO:0000256" key="1">
    <source>
        <dbReference type="ARBA" id="ARBA00004442"/>
    </source>
</evidence>
<evidence type="ECO:0000259" key="4">
    <source>
        <dbReference type="Pfam" id="PF07715"/>
    </source>
</evidence>
<dbReference type="PANTHER" id="PTHR40980">
    <property type="entry name" value="PLUG DOMAIN-CONTAINING PROTEIN"/>
    <property type="match status" value="1"/>
</dbReference>
<keyword evidence="7" id="KW-1185">Reference proteome</keyword>
<gene>
    <name evidence="6" type="ORF">SKC37_06180</name>
</gene>
<dbReference type="InterPro" id="IPR041700">
    <property type="entry name" value="OMP_b-brl_3"/>
</dbReference>
<comment type="subcellular location">
    <subcellularLocation>
        <location evidence="1">Cell outer membrane</location>
    </subcellularLocation>
</comment>
<dbReference type="Proteomes" id="UP001598019">
    <property type="component" value="Unassembled WGS sequence"/>
</dbReference>
<dbReference type="Pfam" id="PF07715">
    <property type="entry name" value="Plug"/>
    <property type="match status" value="1"/>
</dbReference>
<dbReference type="PANTHER" id="PTHR40980:SF5">
    <property type="entry name" value="TONB-DEPENDENT RECEPTOR"/>
    <property type="match status" value="1"/>
</dbReference>
<accession>A0ABW6DR98</accession>
<dbReference type="InterPro" id="IPR008969">
    <property type="entry name" value="CarboxyPept-like_regulatory"/>
</dbReference>
<organism evidence="6 7">
    <name type="scientific">Aquirufa esocilacus</name>
    <dbReference type="NCBI Taxonomy" id="3096513"/>
    <lineage>
        <taxon>Bacteria</taxon>
        <taxon>Pseudomonadati</taxon>
        <taxon>Bacteroidota</taxon>
        <taxon>Cytophagia</taxon>
        <taxon>Cytophagales</taxon>
        <taxon>Flectobacillaceae</taxon>
        <taxon>Aquirufa</taxon>
    </lineage>
</organism>
<proteinExistence type="predicted"/>
<dbReference type="Gene3D" id="2.60.40.1120">
    <property type="entry name" value="Carboxypeptidase-like, regulatory domain"/>
    <property type="match status" value="1"/>
</dbReference>
<feature type="domain" description="Outer membrane protein beta-barrel" evidence="5">
    <location>
        <begin position="496"/>
        <end position="843"/>
    </location>
</feature>